<dbReference type="CDD" id="cd01949">
    <property type="entry name" value="GGDEF"/>
    <property type="match status" value="1"/>
</dbReference>
<dbReference type="SMART" id="SM00267">
    <property type="entry name" value="GGDEF"/>
    <property type="match status" value="1"/>
</dbReference>
<dbReference type="Proteomes" id="UP001166251">
    <property type="component" value="Unassembled WGS sequence"/>
</dbReference>
<dbReference type="InterPro" id="IPR050469">
    <property type="entry name" value="Diguanylate_Cyclase"/>
</dbReference>
<keyword evidence="3" id="KW-0812">Transmembrane</keyword>
<dbReference type="PANTHER" id="PTHR45138:SF9">
    <property type="entry name" value="DIGUANYLATE CYCLASE DGCM-RELATED"/>
    <property type="match status" value="1"/>
</dbReference>
<gene>
    <name evidence="6" type="ORF">K0504_07940</name>
</gene>
<dbReference type="InterPro" id="IPR000160">
    <property type="entry name" value="GGDEF_dom"/>
</dbReference>
<organism evidence="6 7">
    <name type="scientific">Neiella holothuriorum</name>
    <dbReference type="NCBI Taxonomy" id="2870530"/>
    <lineage>
        <taxon>Bacteria</taxon>
        <taxon>Pseudomonadati</taxon>
        <taxon>Pseudomonadota</taxon>
        <taxon>Gammaproteobacteria</taxon>
        <taxon>Alteromonadales</taxon>
        <taxon>Echinimonadaceae</taxon>
        <taxon>Neiella</taxon>
    </lineage>
</organism>
<feature type="signal peptide" evidence="4">
    <location>
        <begin position="1"/>
        <end position="18"/>
    </location>
</feature>
<dbReference type="EMBL" id="JAHZSS010000007">
    <property type="protein sequence ID" value="MBW8190964.1"/>
    <property type="molecule type" value="Genomic_DNA"/>
</dbReference>
<proteinExistence type="predicted"/>
<evidence type="ECO:0000259" key="5">
    <source>
        <dbReference type="PROSITE" id="PS50887"/>
    </source>
</evidence>
<feature type="domain" description="GGDEF" evidence="5">
    <location>
        <begin position="487"/>
        <end position="620"/>
    </location>
</feature>
<sequence>MKKILALLTLLCSFAALGQPERSLFDIEHELKRIILFDFSATEAIERRAAIEPLIIGTRYRTQFLFELSNCGIESNTLNTDWIRQATKLIKKAQEIGSKELEMYARFCRAHTNSMQEDSAPALTDANIIADWAENNLPTYKHLAYANRVRLLAFKKSTLYSASDSYRDYIIGLSFAEGDDQLAETKIAIADLLILLNDFEQTKPLFDEIEQHLQFSNNFRTKSEYLITRTVYHRHKKEYAEALATAEQAIEIAQQGQLDYHAGIGYIYQILIHGELGNVAQALKNIDEIPKGNKYLTGSRRKLYLDLAFAKIYSVQQLPNKAIVHAEDAYTALKQIPESHYHITATLQFAELLAQTKQWQRSATVFQEYIDLSTNHMEQVQSQYNDVTNIRFQFEQQRHQKQQASLQHQLQQQQIRGLEASQKWQILAIGTFLTLFLMMAASALHYRRRNKHSLESVSVDQLTQLANRNEIIHLASQALVKAQKSKQPISIALLDIESFRSVNDNFGVEIGDQILAEFAEILARRVGSKGMLGRYGGDEFMVVLPSVIAHEAETICAELLAIIQQTTFRQAELEIQLSVSFGISSSNAEAVSVSTLLTRAEDGLATAKQQGGSKVVSNAIG</sequence>
<name>A0ABS7EFH6_9GAMM</name>
<evidence type="ECO:0000256" key="1">
    <source>
        <dbReference type="ARBA" id="ARBA00012528"/>
    </source>
</evidence>
<feature type="chain" id="PRO_5046583004" description="diguanylate cyclase" evidence="4">
    <location>
        <begin position="19"/>
        <end position="621"/>
    </location>
</feature>
<dbReference type="InterPro" id="IPR011990">
    <property type="entry name" value="TPR-like_helical_dom_sf"/>
</dbReference>
<dbReference type="InterPro" id="IPR043128">
    <property type="entry name" value="Rev_trsase/Diguanyl_cyclase"/>
</dbReference>
<dbReference type="SUPFAM" id="SSF55073">
    <property type="entry name" value="Nucleotide cyclase"/>
    <property type="match status" value="1"/>
</dbReference>
<dbReference type="NCBIfam" id="TIGR00254">
    <property type="entry name" value="GGDEF"/>
    <property type="match status" value="1"/>
</dbReference>
<dbReference type="PANTHER" id="PTHR45138">
    <property type="entry name" value="REGULATORY COMPONENTS OF SENSORY TRANSDUCTION SYSTEM"/>
    <property type="match status" value="1"/>
</dbReference>
<feature type="transmembrane region" description="Helical" evidence="3">
    <location>
        <begin position="424"/>
        <end position="444"/>
    </location>
</feature>
<dbReference type="EC" id="2.7.7.65" evidence="1"/>
<keyword evidence="3" id="KW-0472">Membrane</keyword>
<evidence type="ECO:0000256" key="2">
    <source>
        <dbReference type="ARBA" id="ARBA00034247"/>
    </source>
</evidence>
<keyword evidence="3" id="KW-1133">Transmembrane helix</keyword>
<protein>
    <recommendedName>
        <fullName evidence="1">diguanylate cyclase</fullName>
        <ecNumber evidence="1">2.7.7.65</ecNumber>
    </recommendedName>
</protein>
<evidence type="ECO:0000256" key="4">
    <source>
        <dbReference type="SAM" id="SignalP"/>
    </source>
</evidence>
<dbReference type="InterPro" id="IPR029787">
    <property type="entry name" value="Nucleotide_cyclase"/>
</dbReference>
<dbReference type="SUPFAM" id="SSF48452">
    <property type="entry name" value="TPR-like"/>
    <property type="match status" value="1"/>
</dbReference>
<comment type="catalytic activity">
    <reaction evidence="2">
        <text>2 GTP = 3',3'-c-di-GMP + 2 diphosphate</text>
        <dbReference type="Rhea" id="RHEA:24898"/>
        <dbReference type="ChEBI" id="CHEBI:33019"/>
        <dbReference type="ChEBI" id="CHEBI:37565"/>
        <dbReference type="ChEBI" id="CHEBI:58805"/>
        <dbReference type="EC" id="2.7.7.65"/>
    </reaction>
</comment>
<accession>A0ABS7EFH6</accession>
<reference evidence="6" key="1">
    <citation type="submission" date="2021-07" db="EMBL/GenBank/DDBJ databases">
        <title>Neiella marina sp. nov., isolated from the intestinal content of sea cucumber Apostichopus japonicus.</title>
        <authorList>
            <person name="Bai X."/>
        </authorList>
    </citation>
    <scope>NUCLEOTIDE SEQUENCE</scope>
    <source>
        <strain evidence="6">126</strain>
    </source>
</reference>
<keyword evidence="7" id="KW-1185">Reference proteome</keyword>
<dbReference type="Gene3D" id="3.30.70.270">
    <property type="match status" value="1"/>
</dbReference>
<evidence type="ECO:0000256" key="3">
    <source>
        <dbReference type="SAM" id="Phobius"/>
    </source>
</evidence>
<dbReference type="PROSITE" id="PS50887">
    <property type="entry name" value="GGDEF"/>
    <property type="match status" value="1"/>
</dbReference>
<dbReference type="Gene3D" id="1.25.40.10">
    <property type="entry name" value="Tetratricopeptide repeat domain"/>
    <property type="match status" value="1"/>
</dbReference>
<evidence type="ECO:0000313" key="6">
    <source>
        <dbReference type="EMBL" id="MBW8190964.1"/>
    </source>
</evidence>
<comment type="caution">
    <text evidence="6">The sequence shown here is derived from an EMBL/GenBank/DDBJ whole genome shotgun (WGS) entry which is preliminary data.</text>
</comment>
<dbReference type="Pfam" id="PF00990">
    <property type="entry name" value="GGDEF"/>
    <property type="match status" value="1"/>
</dbReference>
<keyword evidence="4" id="KW-0732">Signal</keyword>
<evidence type="ECO:0000313" key="7">
    <source>
        <dbReference type="Proteomes" id="UP001166251"/>
    </source>
</evidence>
<dbReference type="RefSeq" id="WP_220103647.1">
    <property type="nucleotide sequence ID" value="NZ_JAHZSS010000007.1"/>
</dbReference>